<keyword evidence="1" id="KW-1133">Transmembrane helix</keyword>
<dbReference type="PANTHER" id="PTHR30093">
    <property type="entry name" value="GENERAL SECRETION PATHWAY PROTEIN G"/>
    <property type="match status" value="1"/>
</dbReference>
<organism evidence="2 3">
    <name type="scientific">Oligosphaera ethanolica</name>
    <dbReference type="NCBI Taxonomy" id="760260"/>
    <lineage>
        <taxon>Bacteria</taxon>
        <taxon>Pseudomonadati</taxon>
        <taxon>Lentisphaerota</taxon>
        <taxon>Oligosphaeria</taxon>
        <taxon>Oligosphaerales</taxon>
        <taxon>Oligosphaeraceae</taxon>
        <taxon>Oligosphaera</taxon>
    </lineage>
</organism>
<feature type="transmembrane region" description="Helical" evidence="1">
    <location>
        <begin position="12"/>
        <end position="30"/>
    </location>
</feature>
<keyword evidence="3" id="KW-1185">Reference proteome</keyword>
<protein>
    <submittedName>
        <fullName evidence="2">Prepilin-type N-terminal cleavage/methylation domain-containing protein/prepilin-type processing-associated H-X9-DG protein</fullName>
    </submittedName>
</protein>
<name>A0AAE3VDX2_9BACT</name>
<sequence length="216" mass="24307">MRQAVRFTLIELLVVIAIIAILAAMLLPALSKAREKARAISCTSNQKQVMLGWAMYLDDNADTFVYQYNFWNADTYYDTDTFVVTMWGRYQPALVPYVGDKKTFMCPSSRQTVKKTAFSRDYAMSTALHSKTRNEVPGYPGTGFSASPSECGVIGDTIEEWIQGDRPDRCCARHNQMMNIGYLDGHVGSVKGLAVQANYRIFGLTWWAAGKYVTIY</sequence>
<evidence type="ECO:0000313" key="2">
    <source>
        <dbReference type="EMBL" id="MDQ0288518.1"/>
    </source>
</evidence>
<evidence type="ECO:0000313" key="3">
    <source>
        <dbReference type="Proteomes" id="UP001238163"/>
    </source>
</evidence>
<keyword evidence="1" id="KW-0812">Transmembrane</keyword>
<keyword evidence="1" id="KW-0472">Membrane</keyword>
<reference evidence="2" key="1">
    <citation type="submission" date="2023-07" db="EMBL/GenBank/DDBJ databases">
        <title>Genomic Encyclopedia of Type Strains, Phase IV (KMG-IV): sequencing the most valuable type-strain genomes for metagenomic binning, comparative biology and taxonomic classification.</title>
        <authorList>
            <person name="Goeker M."/>
        </authorList>
    </citation>
    <scope>NUCLEOTIDE SEQUENCE</scope>
    <source>
        <strain evidence="2">DSM 24202</strain>
    </source>
</reference>
<accession>A0AAE3VDX2</accession>
<evidence type="ECO:0000256" key="1">
    <source>
        <dbReference type="SAM" id="Phobius"/>
    </source>
</evidence>
<dbReference type="NCBIfam" id="TIGR02532">
    <property type="entry name" value="IV_pilin_GFxxxE"/>
    <property type="match status" value="1"/>
</dbReference>
<gene>
    <name evidence="2" type="ORF">J3R75_000625</name>
</gene>
<dbReference type="AlphaFoldDB" id="A0AAE3VDX2"/>
<dbReference type="SUPFAM" id="SSF54523">
    <property type="entry name" value="Pili subunits"/>
    <property type="match status" value="1"/>
</dbReference>
<dbReference type="Proteomes" id="UP001238163">
    <property type="component" value="Unassembled WGS sequence"/>
</dbReference>
<dbReference type="InterPro" id="IPR012902">
    <property type="entry name" value="N_methyl_site"/>
</dbReference>
<dbReference type="RefSeq" id="WP_307259845.1">
    <property type="nucleotide sequence ID" value="NZ_JAUSVL010000001.1"/>
</dbReference>
<proteinExistence type="predicted"/>
<dbReference type="EMBL" id="JAUSVL010000001">
    <property type="protein sequence ID" value="MDQ0288518.1"/>
    <property type="molecule type" value="Genomic_DNA"/>
</dbReference>
<dbReference type="Pfam" id="PF07963">
    <property type="entry name" value="N_methyl"/>
    <property type="match status" value="1"/>
</dbReference>
<dbReference type="PANTHER" id="PTHR30093:SF2">
    <property type="entry name" value="TYPE II SECRETION SYSTEM PROTEIN H"/>
    <property type="match status" value="1"/>
</dbReference>
<dbReference type="InterPro" id="IPR045584">
    <property type="entry name" value="Pilin-like"/>
</dbReference>
<dbReference type="Gene3D" id="3.30.700.10">
    <property type="entry name" value="Glycoprotein, Type 4 Pilin"/>
    <property type="match status" value="1"/>
</dbReference>
<comment type="caution">
    <text evidence="2">The sequence shown here is derived from an EMBL/GenBank/DDBJ whole genome shotgun (WGS) entry which is preliminary data.</text>
</comment>